<evidence type="ECO:0000256" key="5">
    <source>
        <dbReference type="ARBA" id="ARBA00038966"/>
    </source>
</evidence>
<dbReference type="AlphaFoldDB" id="A0AAJ5YZ15"/>
<dbReference type="EC" id="6.3.3.2" evidence="5"/>
<dbReference type="Gene3D" id="3.40.50.10420">
    <property type="entry name" value="NagB/RpiA/CoA transferase-like"/>
    <property type="match status" value="1"/>
</dbReference>
<dbReference type="GO" id="GO:0005524">
    <property type="term" value="F:ATP binding"/>
    <property type="evidence" value="ECO:0007669"/>
    <property type="project" value="UniProtKB-KW"/>
</dbReference>
<dbReference type="GO" id="GO:0035999">
    <property type="term" value="P:tetrahydrofolate interconversion"/>
    <property type="evidence" value="ECO:0007669"/>
    <property type="project" value="TreeGrafter"/>
</dbReference>
<protein>
    <recommendedName>
        <fullName evidence="5">5-formyltetrahydrofolate cyclo-ligase</fullName>
        <ecNumber evidence="5">6.3.3.2</ecNumber>
    </recommendedName>
</protein>
<organism evidence="7 8">
    <name type="scientific">Malassezia arunalokei</name>
    <dbReference type="NCBI Taxonomy" id="1514897"/>
    <lineage>
        <taxon>Eukaryota</taxon>
        <taxon>Fungi</taxon>
        <taxon>Dikarya</taxon>
        <taxon>Basidiomycota</taxon>
        <taxon>Ustilaginomycotina</taxon>
        <taxon>Malasseziomycetes</taxon>
        <taxon>Malasseziales</taxon>
        <taxon>Malasseziaceae</taxon>
        <taxon>Malassezia</taxon>
    </lineage>
</organism>
<feature type="binding site" evidence="6">
    <location>
        <position position="63"/>
    </location>
    <ligand>
        <name>substrate</name>
    </ligand>
</feature>
<dbReference type="GO" id="GO:0009396">
    <property type="term" value="P:folic acid-containing compound biosynthetic process"/>
    <property type="evidence" value="ECO:0007669"/>
    <property type="project" value="TreeGrafter"/>
</dbReference>
<comment type="catalytic activity">
    <reaction evidence="4">
        <text>(6S)-5-formyl-5,6,7,8-tetrahydrofolate + ATP = (6R)-5,10-methenyltetrahydrofolate + ADP + phosphate</text>
        <dbReference type="Rhea" id="RHEA:10488"/>
        <dbReference type="ChEBI" id="CHEBI:30616"/>
        <dbReference type="ChEBI" id="CHEBI:43474"/>
        <dbReference type="ChEBI" id="CHEBI:57455"/>
        <dbReference type="ChEBI" id="CHEBI:57457"/>
        <dbReference type="ChEBI" id="CHEBI:456216"/>
        <dbReference type="EC" id="6.3.3.2"/>
    </reaction>
</comment>
<dbReference type="GO" id="GO:0005739">
    <property type="term" value="C:mitochondrion"/>
    <property type="evidence" value="ECO:0007669"/>
    <property type="project" value="TreeGrafter"/>
</dbReference>
<reference evidence="7 8" key="1">
    <citation type="submission" date="2023-03" db="EMBL/GenBank/DDBJ databases">
        <title>Mating type loci evolution in Malassezia.</title>
        <authorList>
            <person name="Coelho M.A."/>
        </authorList>
    </citation>
    <scope>NUCLEOTIDE SEQUENCE [LARGE SCALE GENOMIC DNA]</scope>
    <source>
        <strain evidence="7 8">CBS 13387</strain>
    </source>
</reference>
<dbReference type="InterPro" id="IPR037171">
    <property type="entry name" value="NagB/RpiA_transferase-like"/>
</dbReference>
<evidence type="ECO:0000313" key="8">
    <source>
        <dbReference type="Proteomes" id="UP001217582"/>
    </source>
</evidence>
<evidence type="ECO:0000256" key="2">
    <source>
        <dbReference type="ARBA" id="ARBA00022741"/>
    </source>
</evidence>
<keyword evidence="2 6" id="KW-0547">Nucleotide-binding</keyword>
<feature type="binding site" evidence="6">
    <location>
        <position position="57"/>
    </location>
    <ligand>
        <name>substrate</name>
    </ligand>
</feature>
<keyword evidence="3 6" id="KW-0067">ATP-binding</keyword>
<dbReference type="Pfam" id="PF01812">
    <property type="entry name" value="5-FTHF_cyc-lig"/>
    <property type="match status" value="1"/>
</dbReference>
<dbReference type="InterPro" id="IPR024185">
    <property type="entry name" value="FTHF_cligase-like_sf"/>
</dbReference>
<evidence type="ECO:0000313" key="7">
    <source>
        <dbReference type="EMBL" id="WFD14555.1"/>
    </source>
</evidence>
<keyword evidence="8" id="KW-1185">Reference proteome</keyword>
<accession>A0AAJ5YZ15</accession>
<dbReference type="PANTHER" id="PTHR23407">
    <property type="entry name" value="ATPASE INHIBITOR/5-FORMYLTETRAHYDROFOLATE CYCLO-LIGASE"/>
    <property type="match status" value="1"/>
</dbReference>
<feature type="binding site" evidence="6">
    <location>
        <begin position="11"/>
        <end position="15"/>
    </location>
    <ligand>
        <name>ATP</name>
        <dbReference type="ChEBI" id="CHEBI:30616"/>
    </ligand>
</feature>
<dbReference type="GO" id="GO:0030272">
    <property type="term" value="F:5-formyltetrahydrofolate cyclo-ligase activity"/>
    <property type="evidence" value="ECO:0007669"/>
    <property type="project" value="UniProtKB-EC"/>
</dbReference>
<proteinExistence type="inferred from homology"/>
<feature type="binding site" evidence="6">
    <location>
        <begin position="169"/>
        <end position="177"/>
    </location>
    <ligand>
        <name>ATP</name>
        <dbReference type="ChEBI" id="CHEBI:30616"/>
    </ligand>
</feature>
<dbReference type="PIRSF" id="PIRSF006806">
    <property type="entry name" value="FTHF_cligase"/>
    <property type="match status" value="1"/>
</dbReference>
<name>A0AAJ5YZ15_9BASI</name>
<keyword evidence="7" id="KW-0436">Ligase</keyword>
<evidence type="ECO:0000256" key="1">
    <source>
        <dbReference type="ARBA" id="ARBA00010638"/>
    </source>
</evidence>
<dbReference type="SUPFAM" id="SSF100950">
    <property type="entry name" value="NagB/RpiA/CoA transferase-like"/>
    <property type="match status" value="1"/>
</dbReference>
<sequence length="227" mass="25303">MSSAAAWHAAKRALRQRMKAVLEQIPRYEIEQQSASVMEHVLHLPCYERACAVSVYLSMPTGEVDTWELCRHVLRQGKRLYIPRFSNVQHGAVAARAAHKFSTDMSMLRIMDLEELEHGLTYNKWGIAEPSLTLADETQREDALDPTTGGTGLDLIILPGVAFDLHGGRLGHGKGYYDRYLDRTKRQQPQSPPATVALALREQIVEAVPHDAADQLCDTLVTPDGAF</sequence>
<dbReference type="PANTHER" id="PTHR23407:SF1">
    <property type="entry name" value="5-FORMYLTETRAHYDROFOLATE CYCLO-LIGASE"/>
    <property type="match status" value="1"/>
</dbReference>
<comment type="similarity">
    <text evidence="1">Belongs to the 5-formyltetrahydrofolate cyclo-ligase family.</text>
</comment>
<evidence type="ECO:0000256" key="3">
    <source>
        <dbReference type="ARBA" id="ARBA00022840"/>
    </source>
</evidence>
<evidence type="ECO:0000256" key="4">
    <source>
        <dbReference type="ARBA" id="ARBA00036539"/>
    </source>
</evidence>
<dbReference type="EMBL" id="CP119916">
    <property type="protein sequence ID" value="WFD14555.1"/>
    <property type="molecule type" value="Genomic_DNA"/>
</dbReference>
<dbReference type="Proteomes" id="UP001217582">
    <property type="component" value="Chromosome 1"/>
</dbReference>
<dbReference type="InterPro" id="IPR002698">
    <property type="entry name" value="FTHF_cligase"/>
</dbReference>
<evidence type="ECO:0000256" key="6">
    <source>
        <dbReference type="PIRSR" id="PIRSR006806-1"/>
    </source>
</evidence>
<gene>
    <name evidence="7" type="ORF">MARU1_000561</name>
</gene>